<dbReference type="SMART" id="SM00882">
    <property type="entry name" value="CoA_trans"/>
    <property type="match status" value="1"/>
</dbReference>
<dbReference type="Proteomes" id="UP000199322">
    <property type="component" value="Unassembled WGS sequence"/>
</dbReference>
<gene>
    <name evidence="2" type="ORF">SAMN04488588_0066</name>
</gene>
<dbReference type="AlphaFoldDB" id="A0A1G6HQN5"/>
<dbReference type="SUPFAM" id="SSF100950">
    <property type="entry name" value="NagB/RpiA/CoA transferase-like"/>
    <property type="match status" value="1"/>
</dbReference>
<dbReference type="PANTHER" id="PTHR13707:SF60">
    <property type="entry name" value="ACETATE COA-TRANSFERASE SUBUNIT ALPHA"/>
    <property type="match status" value="1"/>
</dbReference>
<dbReference type="NCBIfam" id="TIGR02429">
    <property type="entry name" value="pcaI_scoA_fam"/>
    <property type="match status" value="1"/>
</dbReference>
<dbReference type="Gene3D" id="3.40.1080.10">
    <property type="entry name" value="Glutaconate Coenzyme A-transferase"/>
    <property type="match status" value="1"/>
</dbReference>
<dbReference type="InterPro" id="IPR004165">
    <property type="entry name" value="CoA_trans_fam_I"/>
</dbReference>
<dbReference type="InterPro" id="IPR012792">
    <property type="entry name" value="3-oxoacid_CoA-transf_A"/>
</dbReference>
<dbReference type="RefSeq" id="WP_091401741.1">
    <property type="nucleotide sequence ID" value="NZ_FMYV01000001.1"/>
</dbReference>
<keyword evidence="1 2" id="KW-0808">Transferase</keyword>
<name>A0A1G6HQN5_9BACT</name>
<proteinExistence type="predicted"/>
<dbReference type="EMBL" id="FMYV01000001">
    <property type="protein sequence ID" value="SDB96552.1"/>
    <property type="molecule type" value="Genomic_DNA"/>
</dbReference>
<dbReference type="Pfam" id="PF01144">
    <property type="entry name" value="CoA_trans"/>
    <property type="match status" value="1"/>
</dbReference>
<dbReference type="InterPro" id="IPR037171">
    <property type="entry name" value="NagB/RpiA_transferase-like"/>
</dbReference>
<dbReference type="PANTHER" id="PTHR13707">
    <property type="entry name" value="KETOACID-COENZYME A TRANSFERASE"/>
    <property type="match status" value="1"/>
</dbReference>
<sequence length="217" mass="23225">MEVINLKKVGDLITSNSSLMIGGFLGVGTPENIIDEIIRQKKEGLIVIGNDTSFVDRGIGKLIAEKLVKKVITSHIGTNPETQKQMIANECEVELTPQGTLAEKIRAAGVGLGGIFTPTGVGTTVEDGKEVRNIDGINYLFEKPLSADFALLKAKRADFKGNLQYNLTARNFNPIMALAGKTVIVEVEEIVPVGSIDPNNVHTPGVLVDYIVVGGNK</sequence>
<dbReference type="STRING" id="28234.SAMN04488588_0066"/>
<accession>A0A1G6HQN5</accession>
<evidence type="ECO:0000313" key="3">
    <source>
        <dbReference type="Proteomes" id="UP000199322"/>
    </source>
</evidence>
<keyword evidence="3" id="KW-1185">Reference proteome</keyword>
<dbReference type="GO" id="GO:0008410">
    <property type="term" value="F:CoA-transferase activity"/>
    <property type="evidence" value="ECO:0007669"/>
    <property type="project" value="InterPro"/>
</dbReference>
<protein>
    <submittedName>
        <fullName evidence="2">Acetate CoA/acetoacetate CoA-transferase alpha subunit</fullName>
    </submittedName>
</protein>
<evidence type="ECO:0000256" key="1">
    <source>
        <dbReference type="ARBA" id="ARBA00022679"/>
    </source>
</evidence>
<reference evidence="2 3" key="1">
    <citation type="submission" date="2016-10" db="EMBL/GenBank/DDBJ databases">
        <authorList>
            <person name="de Groot N.N."/>
        </authorList>
    </citation>
    <scope>NUCLEOTIDE SEQUENCE [LARGE SCALE GENOMIC DNA]</scope>
    <source>
        <strain evidence="2 3">WG14</strain>
    </source>
</reference>
<organism evidence="2 3">
    <name type="scientific">Geotoga petraea</name>
    <dbReference type="NCBI Taxonomy" id="28234"/>
    <lineage>
        <taxon>Bacteria</taxon>
        <taxon>Thermotogati</taxon>
        <taxon>Thermotogota</taxon>
        <taxon>Thermotogae</taxon>
        <taxon>Petrotogales</taxon>
        <taxon>Petrotogaceae</taxon>
        <taxon>Geotoga</taxon>
    </lineage>
</organism>
<evidence type="ECO:0000313" key="2">
    <source>
        <dbReference type="EMBL" id="SDB96552.1"/>
    </source>
</evidence>